<dbReference type="PROSITE" id="PS51375">
    <property type="entry name" value="PPR"/>
    <property type="match status" value="1"/>
</dbReference>
<organism evidence="4 5">
    <name type="scientific">Pyrrhoderma noxium</name>
    <dbReference type="NCBI Taxonomy" id="2282107"/>
    <lineage>
        <taxon>Eukaryota</taxon>
        <taxon>Fungi</taxon>
        <taxon>Dikarya</taxon>
        <taxon>Basidiomycota</taxon>
        <taxon>Agaricomycotina</taxon>
        <taxon>Agaricomycetes</taxon>
        <taxon>Hymenochaetales</taxon>
        <taxon>Hymenochaetaceae</taxon>
        <taxon>Pyrrhoderma</taxon>
    </lineage>
</organism>
<protein>
    <recommendedName>
        <fullName evidence="2">Tethering factor for nuclear proteasome STS1</fullName>
    </recommendedName>
</protein>
<dbReference type="GO" id="GO:0031144">
    <property type="term" value="P:proteasome localization"/>
    <property type="evidence" value="ECO:0007669"/>
    <property type="project" value="UniProtKB-UniRule"/>
</dbReference>
<dbReference type="Proteomes" id="UP000217199">
    <property type="component" value="Unassembled WGS sequence"/>
</dbReference>
<dbReference type="InParanoid" id="A0A286US21"/>
<dbReference type="InterPro" id="IPR013868">
    <property type="entry name" value="Cut8/Sts1_fam"/>
</dbReference>
<dbReference type="GO" id="GO:0005737">
    <property type="term" value="C:cytoplasm"/>
    <property type="evidence" value="ECO:0007669"/>
    <property type="project" value="UniProtKB-SubCell"/>
</dbReference>
<evidence type="ECO:0000256" key="1">
    <source>
        <dbReference type="PROSITE-ProRule" id="PRU00708"/>
    </source>
</evidence>
<dbReference type="InterPro" id="IPR011990">
    <property type="entry name" value="TPR-like_helical_dom_sf"/>
</dbReference>
<comment type="subunit">
    <text evidence="2">Binds the proteasome.</text>
</comment>
<keyword evidence="2" id="KW-0539">Nucleus</keyword>
<evidence type="ECO:0000313" key="4">
    <source>
        <dbReference type="EMBL" id="PAV22344.1"/>
    </source>
</evidence>
<dbReference type="InterPro" id="IPR002885">
    <property type="entry name" value="PPR_rpt"/>
</dbReference>
<dbReference type="Pfam" id="PF08559">
    <property type="entry name" value="Cut8"/>
    <property type="match status" value="1"/>
</dbReference>
<dbReference type="Gene3D" id="1.25.40.10">
    <property type="entry name" value="Tetratricopeptide repeat domain"/>
    <property type="match status" value="1"/>
</dbReference>
<feature type="repeat" description="PPR" evidence="1">
    <location>
        <begin position="684"/>
        <end position="718"/>
    </location>
</feature>
<keyword evidence="2" id="KW-0963">Cytoplasm</keyword>
<feature type="compositionally biased region" description="Basic and acidic residues" evidence="3">
    <location>
        <begin position="80"/>
        <end position="91"/>
    </location>
</feature>
<comment type="subcellular location">
    <subcellularLocation>
        <location evidence="2">Cytoplasm</location>
    </subcellularLocation>
    <subcellularLocation>
        <location evidence="2">Nucleus</location>
    </subcellularLocation>
</comment>
<dbReference type="GO" id="GO:0015031">
    <property type="term" value="P:protein transport"/>
    <property type="evidence" value="ECO:0007669"/>
    <property type="project" value="UniProtKB-UniRule"/>
</dbReference>
<dbReference type="STRING" id="2282107.A0A286US21"/>
<dbReference type="InterPro" id="IPR038422">
    <property type="entry name" value="Cut8/Sts1_sf"/>
</dbReference>
<accession>A0A286US21</accession>
<evidence type="ECO:0000313" key="5">
    <source>
        <dbReference type="Proteomes" id="UP000217199"/>
    </source>
</evidence>
<sequence length="985" mass="110178">MANIISPHFGFRPTPVEHSPSPLSFGFGLSPAASQPGWQPPGIQSTHATQFTPSPSAFSPQPSHKTSQKRRHDDTDGDELMDRSPTPERRPIRPLKQMRIRTPDSRPDTGDHNKVERCSKSSDSQQNDSVDVGMLLASLPPQSLLPILTSLLSLNPSLKPSVLSLIPRPTLDTALRSVNQAAKKLMDEYPYSTASSTSFSNPFASASFGFGGSSFSYNRSTLSGSASSSARTSFTNPSQTGMREEYVLSRLRPHITDFVTTVFSYMPYFSYESEQTSSEGPSAGKERMEIHPSETFGYLSAVTTHFLNQPPLCQSSLAPLLIPRLLQEWRAWVDRVDAFLKQGNMIRSSLAENWAETLDGYSEVKITGVDTEVETGLRDIRDRWVTVAGWLIGRSRNHSCRAFPTNLCITLTSSISSLSYACELTTTHEIRPVPLNTTQTYSLHLYSFDEYGTFFFSFALVYNTFSDGVVQVSHIRLSPCMLRHATRTRVRNCYIVSRTARNIFSSVFFNESRNADLVHTNTEKSPDLTRLGESKNISVKRDSEGLQSPGVAHLVQSITPYKPEDNCSCVSSNSVSGNRESIRLDPTHNEAGQAIFVDVESLAPYEIAHAQNEVDYRAVWVSSHELSDTLPTVSHEVIRRENALLHPLTSKELVYRLHEATAFSPLPSLSRIIEYHSSYPSLQSSTSYNFLIQLCIRHTAYSVAFKLLRSMKTLGIAPTHYTSLLHIRLLIRSGRCDEAWSLVCTELATRNRYHGLAALLEMLGQRKSFQFTSKNLTDDDCTQNSTWSERTHSSVNGTTLPSLQSKLLSFLAETLPQDFVPSDRFIYIVFASVSQLCTSTTLSTGFASAPGTLRKGPDSSTLFLLLGSLNSSAVKPTFNALRLVEAYKKKWGNDIIDKRVRRRIASIATREGQTRVARKWVEMQKEAEKSNDVAYSRHVLGQDSIKHSDISRDIPYRKMMPGVEAEKRKWRWLLRRSGFNLLGCF</sequence>
<reference evidence="4 5" key="1">
    <citation type="journal article" date="2017" name="Mol. Ecol.">
        <title>Comparative and population genomic landscape of Phellinus noxius: A hypervariable fungus causing root rot in trees.</title>
        <authorList>
            <person name="Chung C.L."/>
            <person name="Lee T.J."/>
            <person name="Akiba M."/>
            <person name="Lee H.H."/>
            <person name="Kuo T.H."/>
            <person name="Liu D."/>
            <person name="Ke H.M."/>
            <person name="Yokoi T."/>
            <person name="Roa M.B."/>
            <person name="Lu M.J."/>
            <person name="Chang Y.Y."/>
            <person name="Ann P.J."/>
            <person name="Tsai J.N."/>
            <person name="Chen C.Y."/>
            <person name="Tzean S.S."/>
            <person name="Ota Y."/>
            <person name="Hattori T."/>
            <person name="Sahashi N."/>
            <person name="Liou R.F."/>
            <person name="Kikuchi T."/>
            <person name="Tsai I.J."/>
        </authorList>
    </citation>
    <scope>NUCLEOTIDE SEQUENCE [LARGE SCALE GENOMIC DNA]</scope>
    <source>
        <strain evidence="4 5">FFPRI411160</strain>
    </source>
</reference>
<dbReference type="EMBL" id="NBII01000002">
    <property type="protein sequence ID" value="PAV22344.1"/>
    <property type="molecule type" value="Genomic_DNA"/>
</dbReference>
<comment type="function">
    <text evidence="2">Involved in ubiquitin-mediated protein degradation. Regulatory factor in the ubiquitin/proteasome pathway that controls the turnover of proteasome substrates. Targets proteasomes to the nucleus and facilitates the degradation of nuclear proteins.</text>
</comment>
<feature type="region of interest" description="Disordered" evidence="3">
    <location>
        <begin position="1"/>
        <end position="127"/>
    </location>
</feature>
<dbReference type="AlphaFoldDB" id="A0A286US21"/>
<dbReference type="GO" id="GO:0071630">
    <property type="term" value="P:nuclear protein quality control by the ubiquitin-proteasome system"/>
    <property type="evidence" value="ECO:0007669"/>
    <property type="project" value="UniProtKB-UniRule"/>
</dbReference>
<comment type="caution">
    <text evidence="4">The sequence shown here is derived from an EMBL/GenBank/DDBJ whole genome shotgun (WGS) entry which is preliminary data.</text>
</comment>
<feature type="compositionally biased region" description="Polar residues" evidence="3">
    <location>
        <begin position="32"/>
        <end position="65"/>
    </location>
</feature>
<dbReference type="Gene3D" id="1.20.58.1590">
    <property type="entry name" value="Tethering factor for nuclear proteasome Cut8/Sts1"/>
    <property type="match status" value="1"/>
</dbReference>
<keyword evidence="2" id="KW-0653">Protein transport</keyword>
<feature type="compositionally biased region" description="Basic and acidic residues" evidence="3">
    <location>
        <begin position="101"/>
        <end position="120"/>
    </location>
</feature>
<dbReference type="GO" id="GO:0005634">
    <property type="term" value="C:nucleus"/>
    <property type="evidence" value="ECO:0007669"/>
    <property type="project" value="UniProtKB-SubCell"/>
</dbReference>
<evidence type="ECO:0000256" key="2">
    <source>
        <dbReference type="RuleBase" id="RU368013"/>
    </source>
</evidence>
<gene>
    <name evidence="4" type="ORF">PNOK_0230100</name>
</gene>
<name>A0A286US21_9AGAM</name>
<evidence type="ECO:0000256" key="3">
    <source>
        <dbReference type="SAM" id="MobiDB-lite"/>
    </source>
</evidence>
<keyword evidence="5" id="KW-1185">Reference proteome</keyword>
<proteinExistence type="inferred from homology"/>
<dbReference type="OrthoDB" id="10061064at2759"/>
<comment type="similarity">
    <text evidence="2">Belongs to the cut8/STS1 family.</text>
</comment>
<keyword evidence="2" id="KW-0813">Transport</keyword>